<dbReference type="AlphaFoldDB" id="A0A0F9USJ0"/>
<gene>
    <name evidence="1" type="ORF">LCGC14_0170040</name>
</gene>
<protein>
    <submittedName>
        <fullName evidence="1">Uncharacterized protein</fullName>
    </submittedName>
</protein>
<reference evidence="1" key="1">
    <citation type="journal article" date="2015" name="Nature">
        <title>Complex archaea that bridge the gap between prokaryotes and eukaryotes.</title>
        <authorList>
            <person name="Spang A."/>
            <person name="Saw J.H."/>
            <person name="Jorgensen S.L."/>
            <person name="Zaremba-Niedzwiedzka K."/>
            <person name="Martijn J."/>
            <person name="Lind A.E."/>
            <person name="van Eijk R."/>
            <person name="Schleper C."/>
            <person name="Guy L."/>
            <person name="Ettema T.J."/>
        </authorList>
    </citation>
    <scope>NUCLEOTIDE SEQUENCE</scope>
</reference>
<proteinExistence type="predicted"/>
<dbReference type="EMBL" id="LAZR01000066">
    <property type="protein sequence ID" value="KKN96075.1"/>
    <property type="molecule type" value="Genomic_DNA"/>
</dbReference>
<comment type="caution">
    <text evidence="1">The sequence shown here is derived from an EMBL/GenBank/DDBJ whole genome shotgun (WGS) entry which is preliminary data.</text>
</comment>
<organism evidence="1">
    <name type="scientific">marine sediment metagenome</name>
    <dbReference type="NCBI Taxonomy" id="412755"/>
    <lineage>
        <taxon>unclassified sequences</taxon>
        <taxon>metagenomes</taxon>
        <taxon>ecological metagenomes</taxon>
    </lineage>
</organism>
<sequence>MRGKIRIPQLQLPHSRAHMDSVDVFRACAVFLSIVRPTLALTSPSACHFPRMRGSFADDTHTTGDLIRPTPSLDSQEAQMNFTQRAKDWVSTSTPTPDQLADAYLKMQTKSASLPDDQADDATACLEFLAETFESAGGDLALLIEAKPNVAQCAEVEGYAFDASPLVQYNDSVNELSADEKRAAFEQLKSQLGSHSVKA</sequence>
<name>A0A0F9USJ0_9ZZZZ</name>
<accession>A0A0F9USJ0</accession>
<evidence type="ECO:0000313" key="1">
    <source>
        <dbReference type="EMBL" id="KKN96075.1"/>
    </source>
</evidence>